<dbReference type="PROSITE" id="PS00041">
    <property type="entry name" value="HTH_ARAC_FAMILY_1"/>
    <property type="match status" value="1"/>
</dbReference>
<keyword evidence="2" id="KW-0238">DNA-binding</keyword>
<name>A0A060I2R1_RHIET</name>
<reference evidence="5 6" key="1">
    <citation type="submission" date="2013-12" db="EMBL/GenBank/DDBJ databases">
        <title>Complete genome sequence of Rhizobium etli bv. mimosae IE4771.</title>
        <authorList>
            <person name="Bustos P."/>
            <person name="Santamaria R.I."/>
            <person name="Lozano L."/>
            <person name="Ormeno-Orrillo E."/>
            <person name="Rogel M.A."/>
            <person name="Romero D."/>
            <person name="Cevallos M.A."/>
            <person name="Martinez-Romero E."/>
            <person name="Gonzalez V."/>
        </authorList>
    </citation>
    <scope>NUCLEOTIDE SEQUENCE [LARGE SCALE GENOMIC DNA]</scope>
    <source>
        <strain evidence="5 6">IE4771</strain>
    </source>
</reference>
<evidence type="ECO:0000256" key="1">
    <source>
        <dbReference type="ARBA" id="ARBA00023015"/>
    </source>
</evidence>
<dbReference type="InterPro" id="IPR050204">
    <property type="entry name" value="AraC_XylS_family_regulators"/>
</dbReference>
<dbReference type="HOGENOM" id="CLU_047930_0_1_5"/>
<feature type="domain" description="HTH araC/xylS-type" evidence="4">
    <location>
        <begin position="221"/>
        <end position="321"/>
    </location>
</feature>
<dbReference type="SMART" id="SM00342">
    <property type="entry name" value="HTH_ARAC"/>
    <property type="match status" value="1"/>
</dbReference>
<keyword evidence="1" id="KW-0805">Transcription regulation</keyword>
<organism evidence="5 6">
    <name type="scientific">Rhizobium etli bv. mimosae str. IE4771</name>
    <dbReference type="NCBI Taxonomy" id="1432050"/>
    <lineage>
        <taxon>Bacteria</taxon>
        <taxon>Pseudomonadati</taxon>
        <taxon>Pseudomonadota</taxon>
        <taxon>Alphaproteobacteria</taxon>
        <taxon>Hyphomicrobiales</taxon>
        <taxon>Rhizobiaceae</taxon>
        <taxon>Rhizobium/Agrobacterium group</taxon>
        <taxon>Rhizobium</taxon>
    </lineage>
</organism>
<gene>
    <name evidence="5" type="ORF">IE4771_CH01032</name>
</gene>
<dbReference type="PANTHER" id="PTHR46796:SF12">
    <property type="entry name" value="HTH-TYPE DNA-BINDING TRANSCRIPTIONAL ACTIVATOR EUTR"/>
    <property type="match status" value="1"/>
</dbReference>
<dbReference type="KEGG" id="rei:IE4771_CH01032"/>
<dbReference type="Proteomes" id="UP000027180">
    <property type="component" value="Chromosome"/>
</dbReference>
<keyword evidence="3" id="KW-0804">Transcription</keyword>
<dbReference type="GO" id="GO:0003700">
    <property type="term" value="F:DNA-binding transcription factor activity"/>
    <property type="evidence" value="ECO:0007669"/>
    <property type="project" value="InterPro"/>
</dbReference>
<evidence type="ECO:0000259" key="4">
    <source>
        <dbReference type="PROSITE" id="PS01124"/>
    </source>
</evidence>
<protein>
    <submittedName>
        <fullName evidence="5">AraC family transcriptional regulator protein</fullName>
    </submittedName>
</protein>
<dbReference type="GO" id="GO:0043565">
    <property type="term" value="F:sequence-specific DNA binding"/>
    <property type="evidence" value="ECO:0007669"/>
    <property type="project" value="InterPro"/>
</dbReference>
<dbReference type="InterPro" id="IPR018062">
    <property type="entry name" value="HTH_AraC-typ_CS"/>
</dbReference>
<evidence type="ECO:0000256" key="2">
    <source>
        <dbReference type="ARBA" id="ARBA00023125"/>
    </source>
</evidence>
<accession>A0A060I2R1</accession>
<evidence type="ECO:0000313" key="5">
    <source>
        <dbReference type="EMBL" id="AIC26185.1"/>
    </source>
</evidence>
<dbReference type="Gene3D" id="1.10.10.60">
    <property type="entry name" value="Homeodomain-like"/>
    <property type="match status" value="1"/>
</dbReference>
<sequence length="330" mass="35838">MTAAVLSLRLEKASLTTGEVSEWLSSNKADEYIPRSTDSRGDFSFSAHGVGDLVGWSGSSSTERVFSVNIESDDFMFFLEHDAHYDLSTGNIRHPLTPGVALLTSADRYSGVKIGAGSVAEGFCIPRSAVQMALVNTFERAVPTGFEFAPLHNLTDGPAAHLLKLMRFFRDDLCAHQGLVVSPLALASFQEMFCLLMVQNLRHTLSGGNGPASMIAPRQIRRALDFARTHAAMPITISDMAAAAGVSVRALQFNFRRFLNNSPMAYLRQIRLEGARHDIVKADPTLTVAAIARRWGFTHLGRFSQEYRAAFGSSPSADLALCDKAPGRAG</sequence>
<dbReference type="Pfam" id="PF12833">
    <property type="entry name" value="HTH_18"/>
    <property type="match status" value="1"/>
</dbReference>
<dbReference type="PANTHER" id="PTHR46796">
    <property type="entry name" value="HTH-TYPE TRANSCRIPTIONAL ACTIVATOR RHAS-RELATED"/>
    <property type="match status" value="1"/>
</dbReference>
<dbReference type="AlphaFoldDB" id="A0A060I2R1"/>
<evidence type="ECO:0000313" key="6">
    <source>
        <dbReference type="Proteomes" id="UP000027180"/>
    </source>
</evidence>
<evidence type="ECO:0000256" key="3">
    <source>
        <dbReference type="ARBA" id="ARBA00023163"/>
    </source>
</evidence>
<dbReference type="SUPFAM" id="SSF46689">
    <property type="entry name" value="Homeodomain-like"/>
    <property type="match status" value="2"/>
</dbReference>
<dbReference type="EMBL" id="CP006986">
    <property type="protein sequence ID" value="AIC26185.1"/>
    <property type="molecule type" value="Genomic_DNA"/>
</dbReference>
<dbReference type="InterPro" id="IPR018060">
    <property type="entry name" value="HTH_AraC"/>
</dbReference>
<dbReference type="PROSITE" id="PS01124">
    <property type="entry name" value="HTH_ARAC_FAMILY_2"/>
    <property type="match status" value="1"/>
</dbReference>
<proteinExistence type="predicted"/>
<dbReference type="OrthoDB" id="252470at2"/>
<dbReference type="InterPro" id="IPR009057">
    <property type="entry name" value="Homeodomain-like_sf"/>
</dbReference>